<dbReference type="GO" id="GO:0000139">
    <property type="term" value="C:Golgi membrane"/>
    <property type="evidence" value="ECO:0007669"/>
    <property type="project" value="UniProtKB-SubCell"/>
</dbReference>
<reference evidence="10" key="1">
    <citation type="journal article" date="2023" name="Mol. Biol. Evol.">
        <title>Third-Generation Sequencing Reveals the Adaptive Role of the Epigenome in Three Deep-Sea Polychaetes.</title>
        <authorList>
            <person name="Perez M."/>
            <person name="Aroh O."/>
            <person name="Sun Y."/>
            <person name="Lan Y."/>
            <person name="Juniper S.K."/>
            <person name="Young C.R."/>
            <person name="Angers B."/>
            <person name="Qian P.Y."/>
        </authorList>
    </citation>
    <scope>NUCLEOTIDE SEQUENCE</scope>
    <source>
        <strain evidence="10">P08H-3</strain>
    </source>
</reference>
<dbReference type="EMBL" id="JAODUP010002939">
    <property type="protein sequence ID" value="KAK2138488.1"/>
    <property type="molecule type" value="Genomic_DNA"/>
</dbReference>
<proteinExistence type="inferred from homology"/>
<dbReference type="Proteomes" id="UP001208570">
    <property type="component" value="Unassembled WGS sequence"/>
</dbReference>
<keyword evidence="7 9" id="KW-0472">Membrane</keyword>
<name>A0AAD9MN46_9ANNE</name>
<dbReference type="InterPro" id="IPR005331">
    <property type="entry name" value="Sulfotransferase"/>
</dbReference>
<dbReference type="PANTHER" id="PTHR12137">
    <property type="entry name" value="CARBOHYDRATE SULFOTRANSFERASE"/>
    <property type="match status" value="1"/>
</dbReference>
<keyword evidence="3 9" id="KW-0808">Transferase</keyword>
<comment type="similarity">
    <text evidence="2 9">Belongs to the sulfotransferase 2 family.</text>
</comment>
<keyword evidence="4 9" id="KW-0812">Transmembrane</keyword>
<evidence type="ECO:0000256" key="5">
    <source>
        <dbReference type="ARBA" id="ARBA00022989"/>
    </source>
</evidence>
<evidence type="ECO:0000256" key="7">
    <source>
        <dbReference type="ARBA" id="ARBA00023136"/>
    </source>
</evidence>
<gene>
    <name evidence="10" type="ORF">LSH36_2937g00006</name>
</gene>
<keyword evidence="9" id="KW-0119">Carbohydrate metabolism</keyword>
<dbReference type="PANTHER" id="PTHR12137:SF54">
    <property type="entry name" value="CARBOHYDRATE SULFOTRANSFERASE"/>
    <property type="match status" value="1"/>
</dbReference>
<comment type="caution">
    <text evidence="10">The sequence shown here is derived from an EMBL/GenBank/DDBJ whole genome shotgun (WGS) entry which is preliminary data.</text>
</comment>
<keyword evidence="11" id="KW-1185">Reference proteome</keyword>
<keyword evidence="8 9" id="KW-0325">Glycoprotein</keyword>
<dbReference type="InterPro" id="IPR018011">
    <property type="entry name" value="Carb_sulfotrans_8-10"/>
</dbReference>
<protein>
    <recommendedName>
        <fullName evidence="9">Carbohydrate sulfotransferase</fullName>
        <ecNumber evidence="9">2.8.2.-</ecNumber>
    </recommendedName>
</protein>
<feature type="transmembrane region" description="Helical" evidence="9">
    <location>
        <begin position="30"/>
        <end position="49"/>
    </location>
</feature>
<dbReference type="EC" id="2.8.2.-" evidence="9"/>
<keyword evidence="9" id="KW-0735">Signal-anchor</keyword>
<evidence type="ECO:0000256" key="4">
    <source>
        <dbReference type="ARBA" id="ARBA00022692"/>
    </source>
</evidence>
<evidence type="ECO:0000256" key="6">
    <source>
        <dbReference type="ARBA" id="ARBA00023034"/>
    </source>
</evidence>
<accession>A0AAD9MN46</accession>
<keyword evidence="6 9" id="KW-0333">Golgi apparatus</keyword>
<keyword evidence="5 9" id="KW-1133">Transmembrane helix</keyword>
<dbReference type="GO" id="GO:0016051">
    <property type="term" value="P:carbohydrate biosynthetic process"/>
    <property type="evidence" value="ECO:0007669"/>
    <property type="project" value="InterPro"/>
</dbReference>
<sequence>MCNLTGNMSLTIRQVHFTPTMNMNANLVKVFRELIILGCGVLLTIYWTSAYTKMHFDTKLQLQSWNDIPKNKCSMSLRLRELDKVCTEYGWSSGFDKDNVENFKRILVDDNHKVLYCSIPKVACSSFKTFILTAATGINDTHFDVHDSNLLRRVGVKYLTDYDTKERETKLSTYFKFIVVRHPFDRLVSAYKEKFSTPTLMLKWYQKFIKMTFKENSTFDKDGRIKLTFDQFLYLIVKYYETSFNDRHWLSYYEHCHPCNIKYDYIIKLETIEHDLKMFYKNYFKSNERQDVIRRHNGRSNITDKLGEVTRLFSAIDPTIVKELLKIYEKDFMLFSYTWDSEGVGGCSLFDEKEVKCC</sequence>
<comment type="subcellular location">
    <subcellularLocation>
        <location evidence="1 9">Golgi apparatus membrane</location>
        <topology evidence="1 9">Single-pass type II membrane protein</topology>
    </subcellularLocation>
</comment>
<organism evidence="10 11">
    <name type="scientific">Paralvinella palmiformis</name>
    <dbReference type="NCBI Taxonomy" id="53620"/>
    <lineage>
        <taxon>Eukaryota</taxon>
        <taxon>Metazoa</taxon>
        <taxon>Spiralia</taxon>
        <taxon>Lophotrochozoa</taxon>
        <taxon>Annelida</taxon>
        <taxon>Polychaeta</taxon>
        <taxon>Sedentaria</taxon>
        <taxon>Canalipalpata</taxon>
        <taxon>Terebellida</taxon>
        <taxon>Terebelliformia</taxon>
        <taxon>Alvinellidae</taxon>
        <taxon>Paralvinella</taxon>
    </lineage>
</organism>
<evidence type="ECO:0000256" key="8">
    <source>
        <dbReference type="ARBA" id="ARBA00023180"/>
    </source>
</evidence>
<dbReference type="GO" id="GO:0008146">
    <property type="term" value="F:sulfotransferase activity"/>
    <property type="evidence" value="ECO:0007669"/>
    <property type="project" value="InterPro"/>
</dbReference>
<evidence type="ECO:0000256" key="2">
    <source>
        <dbReference type="ARBA" id="ARBA00006339"/>
    </source>
</evidence>
<evidence type="ECO:0000313" key="10">
    <source>
        <dbReference type="EMBL" id="KAK2138488.1"/>
    </source>
</evidence>
<evidence type="ECO:0000256" key="3">
    <source>
        <dbReference type="ARBA" id="ARBA00022679"/>
    </source>
</evidence>
<evidence type="ECO:0000256" key="1">
    <source>
        <dbReference type="ARBA" id="ARBA00004323"/>
    </source>
</evidence>
<dbReference type="Pfam" id="PF03567">
    <property type="entry name" value="Sulfotransfer_2"/>
    <property type="match status" value="1"/>
</dbReference>
<evidence type="ECO:0000256" key="9">
    <source>
        <dbReference type="RuleBase" id="RU364020"/>
    </source>
</evidence>
<dbReference type="AlphaFoldDB" id="A0AAD9MN46"/>
<evidence type="ECO:0000313" key="11">
    <source>
        <dbReference type="Proteomes" id="UP001208570"/>
    </source>
</evidence>